<dbReference type="AlphaFoldDB" id="A0A8J6HB08"/>
<dbReference type="GO" id="GO:0019481">
    <property type="term" value="P:L-alanine catabolic process, by transamination"/>
    <property type="evidence" value="ECO:0007669"/>
    <property type="project" value="TreeGrafter"/>
</dbReference>
<evidence type="ECO:0000256" key="11">
    <source>
        <dbReference type="ARBA" id="ARBA00033660"/>
    </source>
</evidence>
<dbReference type="PROSITE" id="PS00600">
    <property type="entry name" value="AA_TRANSFER_CLASS_3"/>
    <property type="match status" value="1"/>
</dbReference>
<dbReference type="PANTHER" id="PTHR45688:SF3">
    <property type="entry name" value="ALANINE--GLYOXYLATE AMINOTRANSFERASE 2, MITOCHONDRIAL"/>
    <property type="match status" value="1"/>
</dbReference>
<comment type="catalytic activity">
    <reaction evidence="20">
        <text>(R)-3-amino-2-methylpropanoate + pyruvate = 2-methyl-3-oxopropanoate + L-alanine</text>
        <dbReference type="Rhea" id="RHEA:18393"/>
        <dbReference type="ChEBI" id="CHEBI:15361"/>
        <dbReference type="ChEBI" id="CHEBI:57700"/>
        <dbReference type="ChEBI" id="CHEBI:57731"/>
        <dbReference type="ChEBI" id="CHEBI:57972"/>
        <dbReference type="EC" id="2.6.1.40"/>
    </reaction>
    <physiologicalReaction direction="left-to-right" evidence="20">
        <dbReference type="Rhea" id="RHEA:18394"/>
    </physiologicalReaction>
</comment>
<evidence type="ECO:0000256" key="13">
    <source>
        <dbReference type="ARBA" id="ARBA00039862"/>
    </source>
</evidence>
<comment type="function">
    <text evidence="38">Multifunctional aminotransferase with a broad substrate specificity. Catalyzes the conversion of glyoxylate to glycine using alanine as the amino donor. Catalyzes metabolism of not L- but the D-isomer of D-beta-aminoisobutyric acid to generate 2-methyl-3-oxopropanoate and alanine. Catalyzes the transfer of the amino group from beta-alanine to pyruvate to yield L-alanine and 3-oxopropanoate. Can metabolize NG-monomethyl-L-arginine (NMMA), asymmetric NG,NG-dimethyl-L-arginine (ADMA) and symmetric NG,N'G-dimethyl-L-arginine (SDMA). ADMA is a potent inhibitor of nitric-oxide (NO) synthase, and this activity provides mechanism through which the kidney regulates blood pressure.</text>
</comment>
<evidence type="ECO:0000256" key="26">
    <source>
        <dbReference type="ARBA" id="ARBA00043825"/>
    </source>
</evidence>
<dbReference type="EMBL" id="JABDTM020026778">
    <property type="protein sequence ID" value="KAH0811469.1"/>
    <property type="molecule type" value="Genomic_DNA"/>
</dbReference>
<evidence type="ECO:0000256" key="16">
    <source>
        <dbReference type="ARBA" id="ARBA00042611"/>
    </source>
</evidence>
<dbReference type="Proteomes" id="UP000719412">
    <property type="component" value="Unassembled WGS sequence"/>
</dbReference>
<accession>A0A8J6HB08</accession>
<evidence type="ECO:0000256" key="22">
    <source>
        <dbReference type="ARBA" id="ARBA00043751"/>
    </source>
</evidence>
<evidence type="ECO:0000256" key="31">
    <source>
        <dbReference type="ARBA" id="ARBA00047892"/>
    </source>
</evidence>
<evidence type="ECO:0000256" key="9">
    <source>
        <dbReference type="ARBA" id="ARBA00022946"/>
    </source>
</evidence>
<evidence type="ECO:0000256" key="19">
    <source>
        <dbReference type="ARBA" id="ARBA00043679"/>
    </source>
</evidence>
<reference evidence="39" key="1">
    <citation type="journal article" date="2020" name="J Insects Food Feed">
        <title>The yellow mealworm (Tenebrio molitor) genome: a resource for the emerging insects as food and feed industry.</title>
        <authorList>
            <person name="Eriksson T."/>
            <person name="Andere A."/>
            <person name="Kelstrup H."/>
            <person name="Emery V."/>
            <person name="Picard C."/>
        </authorList>
    </citation>
    <scope>NUCLEOTIDE SEQUENCE</scope>
    <source>
        <strain evidence="39">Stoneville</strain>
        <tissue evidence="39">Whole head</tissue>
    </source>
</reference>
<comment type="catalytic activity">
    <reaction evidence="26">
        <text>3-oxopropanoate + L-alanine = beta-alanine + pyruvate</text>
        <dbReference type="Rhea" id="RHEA:14077"/>
        <dbReference type="ChEBI" id="CHEBI:15361"/>
        <dbReference type="ChEBI" id="CHEBI:33190"/>
        <dbReference type="ChEBI" id="CHEBI:57966"/>
        <dbReference type="ChEBI" id="CHEBI:57972"/>
        <dbReference type="EC" id="2.6.1.18"/>
    </reaction>
    <physiologicalReaction direction="right-to-left" evidence="26">
        <dbReference type="Rhea" id="RHEA:14079"/>
    </physiologicalReaction>
</comment>
<dbReference type="Pfam" id="PF00202">
    <property type="entry name" value="Aminotran_3"/>
    <property type="match status" value="1"/>
</dbReference>
<comment type="catalytic activity">
    <reaction evidence="19">
        <text>(2S)-2-aminobutanoate + glyoxylate = 2-oxobutanoate + glycine</text>
        <dbReference type="Rhea" id="RHEA:77339"/>
        <dbReference type="ChEBI" id="CHEBI:16763"/>
        <dbReference type="ChEBI" id="CHEBI:36655"/>
        <dbReference type="ChEBI" id="CHEBI:57305"/>
        <dbReference type="ChEBI" id="CHEBI:74359"/>
    </reaction>
</comment>
<comment type="catalytic activity">
    <reaction evidence="27">
        <text>2-oxopentanoate + N(omega),N(omega)-dimethyl-L-arginine = 5-(3,3-dimethylguanidino)-2-oxopentanoate + L-2-aminopentanoate</text>
        <dbReference type="Rhea" id="RHEA:77359"/>
        <dbReference type="ChEBI" id="CHEBI:28644"/>
        <dbReference type="ChEBI" id="CHEBI:58326"/>
        <dbReference type="ChEBI" id="CHEBI:58441"/>
        <dbReference type="ChEBI" id="CHEBI:197301"/>
    </reaction>
</comment>
<comment type="caution">
    <text evidence="39">The sequence shown here is derived from an EMBL/GenBank/DDBJ whole genome shotgun (WGS) entry which is preliminary data.</text>
</comment>
<organism evidence="39 40">
    <name type="scientific">Tenebrio molitor</name>
    <name type="common">Yellow mealworm beetle</name>
    <dbReference type="NCBI Taxonomy" id="7067"/>
    <lineage>
        <taxon>Eukaryota</taxon>
        <taxon>Metazoa</taxon>
        <taxon>Ecdysozoa</taxon>
        <taxon>Arthropoda</taxon>
        <taxon>Hexapoda</taxon>
        <taxon>Insecta</taxon>
        <taxon>Pterygota</taxon>
        <taxon>Neoptera</taxon>
        <taxon>Endopterygota</taxon>
        <taxon>Coleoptera</taxon>
        <taxon>Polyphaga</taxon>
        <taxon>Cucujiformia</taxon>
        <taxon>Tenebrionidae</taxon>
        <taxon>Tenebrio</taxon>
    </lineage>
</organism>
<evidence type="ECO:0000256" key="6">
    <source>
        <dbReference type="ARBA" id="ARBA00022576"/>
    </source>
</evidence>
<comment type="catalytic activity">
    <reaction evidence="11">
        <text>glyoxylate + L-alanine = glycine + pyruvate</text>
        <dbReference type="Rhea" id="RHEA:24248"/>
        <dbReference type="ChEBI" id="CHEBI:15361"/>
        <dbReference type="ChEBI" id="CHEBI:36655"/>
        <dbReference type="ChEBI" id="CHEBI:57305"/>
        <dbReference type="ChEBI" id="CHEBI:57972"/>
        <dbReference type="EC" id="2.6.1.44"/>
    </reaction>
    <physiologicalReaction direction="left-to-right" evidence="11">
        <dbReference type="Rhea" id="RHEA:24249"/>
    </physiologicalReaction>
</comment>
<dbReference type="InterPro" id="IPR015424">
    <property type="entry name" value="PyrdxlP-dep_Trfase"/>
</dbReference>
<evidence type="ECO:0000256" key="10">
    <source>
        <dbReference type="ARBA" id="ARBA00023128"/>
    </source>
</evidence>
<comment type="catalytic activity">
    <reaction evidence="37">
        <text>N(omega),N('omega)-dimethyl-L-arginine + glyoxylate = 5-(3,3'-dimethylguanidino)-2-oxopentanoate + glycine</text>
        <dbReference type="Rhea" id="RHEA:77315"/>
        <dbReference type="ChEBI" id="CHEBI:36655"/>
        <dbReference type="ChEBI" id="CHEBI:57305"/>
        <dbReference type="ChEBI" id="CHEBI:197308"/>
        <dbReference type="ChEBI" id="CHEBI:197310"/>
    </reaction>
</comment>
<evidence type="ECO:0000256" key="34">
    <source>
        <dbReference type="ARBA" id="ARBA00048560"/>
    </source>
</evidence>
<evidence type="ECO:0000256" key="12">
    <source>
        <dbReference type="ARBA" id="ARBA00039130"/>
    </source>
</evidence>
<comment type="catalytic activity">
    <reaction evidence="22">
        <text>2-oxobutanoate + L-alanine = (2S)-2-aminobutanoate + pyruvate</text>
        <dbReference type="Rhea" id="RHEA:77355"/>
        <dbReference type="ChEBI" id="CHEBI:15361"/>
        <dbReference type="ChEBI" id="CHEBI:16763"/>
        <dbReference type="ChEBI" id="CHEBI:57972"/>
        <dbReference type="ChEBI" id="CHEBI:74359"/>
        <dbReference type="EC" id="2.6.1.44"/>
    </reaction>
</comment>
<evidence type="ECO:0000256" key="3">
    <source>
        <dbReference type="ARBA" id="ARBA00008954"/>
    </source>
</evidence>
<dbReference type="EC" id="2.6.1.40" evidence="12"/>
<evidence type="ECO:0000256" key="7">
    <source>
        <dbReference type="ARBA" id="ARBA00022679"/>
    </source>
</evidence>
<evidence type="ECO:0000256" key="23">
    <source>
        <dbReference type="ARBA" id="ARBA00043758"/>
    </source>
</evidence>
<dbReference type="EC" id="2.6.1.18" evidence="28"/>
<evidence type="ECO:0000256" key="35">
    <source>
        <dbReference type="ARBA" id="ARBA00048760"/>
    </source>
</evidence>
<dbReference type="PANTHER" id="PTHR45688">
    <property type="match status" value="1"/>
</dbReference>
<dbReference type="CDD" id="cd00610">
    <property type="entry name" value="OAT_like"/>
    <property type="match status" value="1"/>
</dbReference>
<evidence type="ECO:0000256" key="21">
    <source>
        <dbReference type="ARBA" id="ARBA00043749"/>
    </source>
</evidence>
<evidence type="ECO:0000256" key="14">
    <source>
        <dbReference type="ARBA" id="ARBA00041662"/>
    </source>
</evidence>
<keyword evidence="10" id="KW-0496">Mitochondrion</keyword>
<evidence type="ECO:0000256" key="15">
    <source>
        <dbReference type="ARBA" id="ARBA00041845"/>
    </source>
</evidence>
<dbReference type="InterPro" id="IPR049704">
    <property type="entry name" value="Aminotrans_3_PPA_site"/>
</dbReference>
<evidence type="ECO:0000256" key="17">
    <source>
        <dbReference type="ARBA" id="ARBA00042669"/>
    </source>
</evidence>
<evidence type="ECO:0000256" key="32">
    <source>
        <dbReference type="ARBA" id="ARBA00048264"/>
    </source>
</evidence>
<evidence type="ECO:0000256" key="24">
    <source>
        <dbReference type="ARBA" id="ARBA00043777"/>
    </source>
</evidence>
<keyword evidence="9" id="KW-0809">Transit peptide</keyword>
<evidence type="ECO:0000256" key="33">
    <source>
        <dbReference type="ARBA" id="ARBA00048500"/>
    </source>
</evidence>
<evidence type="ECO:0000256" key="30">
    <source>
        <dbReference type="ARBA" id="ARBA00044258"/>
    </source>
</evidence>
<evidence type="ECO:0000256" key="38">
    <source>
        <dbReference type="ARBA" id="ARBA00058068"/>
    </source>
</evidence>
<comment type="subunit">
    <text evidence="4">Homotetramer.</text>
</comment>
<comment type="catalytic activity">
    <reaction evidence="34">
        <text>N(omega),N(omega)-dimethyl-L-arginine + 2-oxobutanoate = 5-(3,3-dimethylguanidino)-2-oxopentanoate + (2S)-2-aminobutanoate</text>
        <dbReference type="Rhea" id="RHEA:77351"/>
        <dbReference type="ChEBI" id="CHEBI:16763"/>
        <dbReference type="ChEBI" id="CHEBI:58326"/>
        <dbReference type="ChEBI" id="CHEBI:74359"/>
        <dbReference type="ChEBI" id="CHEBI:197301"/>
    </reaction>
</comment>
<comment type="catalytic activity">
    <reaction evidence="31">
        <text>N(omega),N(omega)-dimethyl-L-arginine + glyoxylate = 5-(3,3-dimethylguanidino)-2-oxopentanoate + glycine</text>
        <dbReference type="Rhea" id="RHEA:77311"/>
        <dbReference type="ChEBI" id="CHEBI:36655"/>
        <dbReference type="ChEBI" id="CHEBI:57305"/>
        <dbReference type="ChEBI" id="CHEBI:58326"/>
        <dbReference type="ChEBI" id="CHEBI:197301"/>
    </reaction>
</comment>
<comment type="catalytic activity">
    <reaction evidence="32">
        <text>L-ornithine + glyoxylate = 5-amino-2-oxopentanoate + glycine</text>
        <dbReference type="Rhea" id="RHEA:77331"/>
        <dbReference type="ChEBI" id="CHEBI:36655"/>
        <dbReference type="ChEBI" id="CHEBI:46911"/>
        <dbReference type="ChEBI" id="CHEBI:57305"/>
        <dbReference type="ChEBI" id="CHEBI:58802"/>
    </reaction>
</comment>
<evidence type="ECO:0000256" key="29">
    <source>
        <dbReference type="ARBA" id="ARBA00044257"/>
    </source>
</evidence>
<dbReference type="InterPro" id="IPR015422">
    <property type="entry name" value="PyrdxlP-dep_Trfase_small"/>
</dbReference>
<dbReference type="GO" id="GO:0030170">
    <property type="term" value="F:pyridoxal phosphate binding"/>
    <property type="evidence" value="ECO:0007669"/>
    <property type="project" value="InterPro"/>
</dbReference>
<protein>
    <recommendedName>
        <fullName evidence="13">Alanine--glyoxylate aminotransferase 2, mitochondrial</fullName>
        <ecNumber evidence="28">2.6.1.18</ecNumber>
        <ecNumber evidence="12">2.6.1.40</ecNumber>
        <ecNumber evidence="5">2.6.1.44</ecNumber>
    </recommendedName>
    <alternativeName>
        <fullName evidence="14">(R)-3-amino-2-methylpropionate--pyruvate transaminase</fullName>
    </alternativeName>
    <alternativeName>
        <fullName evidence="16">Beta-ALAAT II</fullName>
    </alternativeName>
    <alternativeName>
        <fullName evidence="17">Beta-alanine-pyruvate aminotransferase</fullName>
    </alternativeName>
    <alternativeName>
        <fullName evidence="30">D-3-aminoisobutyrate-pyruvate aminotransferase</fullName>
    </alternativeName>
    <alternativeName>
        <fullName evidence="15">D-AIBAT</fullName>
    </alternativeName>
    <alternativeName>
        <fullName evidence="29">D-beta-aminoisobutyrate-pyruvate aminotransferase</fullName>
    </alternativeName>
</protein>
<comment type="subcellular location">
    <subcellularLocation>
        <location evidence="2">Mitochondrion</location>
    </subcellularLocation>
</comment>
<keyword evidence="7" id="KW-0808">Transferase</keyword>
<dbReference type="InterPro" id="IPR015421">
    <property type="entry name" value="PyrdxlP-dep_Trfase_major"/>
</dbReference>
<evidence type="ECO:0000256" key="8">
    <source>
        <dbReference type="ARBA" id="ARBA00022898"/>
    </source>
</evidence>
<dbReference type="GO" id="GO:0005739">
    <property type="term" value="C:mitochondrion"/>
    <property type="evidence" value="ECO:0007669"/>
    <property type="project" value="UniProtKB-SubCell"/>
</dbReference>
<comment type="catalytic activity">
    <reaction evidence="24">
        <text>L-ornithine + pyruvate = 5-amino-2-oxopentanoate + L-alanine</text>
        <dbReference type="Rhea" id="RHEA:77327"/>
        <dbReference type="ChEBI" id="CHEBI:15361"/>
        <dbReference type="ChEBI" id="CHEBI:46911"/>
        <dbReference type="ChEBI" id="CHEBI:57972"/>
        <dbReference type="ChEBI" id="CHEBI:58802"/>
    </reaction>
</comment>
<evidence type="ECO:0000256" key="20">
    <source>
        <dbReference type="ARBA" id="ARBA00043726"/>
    </source>
</evidence>
<keyword evidence="8" id="KW-0663">Pyridoxal phosphate</keyword>
<dbReference type="EC" id="2.6.1.44" evidence="5"/>
<dbReference type="GO" id="GO:0047305">
    <property type="term" value="F:(R)-3-amino-2-methylpropionate-pyruvate transaminase activity"/>
    <property type="evidence" value="ECO:0007669"/>
    <property type="project" value="UniProtKB-EC"/>
</dbReference>
<evidence type="ECO:0000256" key="25">
    <source>
        <dbReference type="ARBA" id="ARBA00043798"/>
    </source>
</evidence>
<evidence type="ECO:0000256" key="36">
    <source>
        <dbReference type="ARBA" id="ARBA00048916"/>
    </source>
</evidence>
<dbReference type="GO" id="GO:0009436">
    <property type="term" value="P:glyoxylate catabolic process"/>
    <property type="evidence" value="ECO:0007669"/>
    <property type="project" value="TreeGrafter"/>
</dbReference>
<evidence type="ECO:0000256" key="28">
    <source>
        <dbReference type="ARBA" id="ARBA00044055"/>
    </source>
</evidence>
<comment type="catalytic activity">
    <reaction evidence="35">
        <text>N(omega)-methyl-L-arginine + glyoxylate = 5-(3-methylguanidino)-2-oxopentanoate + glycine</text>
        <dbReference type="Rhea" id="RHEA:77323"/>
        <dbReference type="ChEBI" id="CHEBI:36655"/>
        <dbReference type="ChEBI" id="CHEBI:57305"/>
        <dbReference type="ChEBI" id="CHEBI:114953"/>
        <dbReference type="ChEBI" id="CHEBI:197314"/>
    </reaction>
</comment>
<dbReference type="SUPFAM" id="SSF53383">
    <property type="entry name" value="PLP-dependent transferases"/>
    <property type="match status" value="1"/>
</dbReference>
<evidence type="ECO:0000256" key="2">
    <source>
        <dbReference type="ARBA" id="ARBA00004173"/>
    </source>
</evidence>
<evidence type="ECO:0000313" key="39">
    <source>
        <dbReference type="EMBL" id="KAH0811469.1"/>
    </source>
</evidence>
<comment type="cofactor">
    <cofactor evidence="1">
        <name>pyridoxal 5'-phosphate</name>
        <dbReference type="ChEBI" id="CHEBI:597326"/>
    </cofactor>
</comment>
<comment type="catalytic activity">
    <reaction evidence="21">
        <text>N(omega),N(omega)-dimethyl-L-arginine + oxaloacetate = 5-(3,3-dimethylguanidino)-2-oxopentanoate + L-aspartate</text>
        <dbReference type="Rhea" id="RHEA:77343"/>
        <dbReference type="ChEBI" id="CHEBI:16452"/>
        <dbReference type="ChEBI" id="CHEBI:29991"/>
        <dbReference type="ChEBI" id="CHEBI:58326"/>
        <dbReference type="ChEBI" id="CHEBI:197301"/>
    </reaction>
</comment>
<comment type="catalytic activity">
    <reaction evidence="23">
        <text>N(omega)-methyl-L-arginine + pyruvate = 5-(3-methylguanidino)-2-oxopentanoate + L-alanine</text>
        <dbReference type="Rhea" id="RHEA:77319"/>
        <dbReference type="ChEBI" id="CHEBI:15361"/>
        <dbReference type="ChEBI" id="CHEBI:57972"/>
        <dbReference type="ChEBI" id="CHEBI:114953"/>
        <dbReference type="ChEBI" id="CHEBI:197314"/>
    </reaction>
</comment>
<dbReference type="GO" id="GO:0016223">
    <property type="term" value="F:beta-alanine:pyruvate transaminase activity"/>
    <property type="evidence" value="ECO:0007669"/>
    <property type="project" value="UniProtKB-EC"/>
</dbReference>
<comment type="catalytic activity">
    <reaction evidence="18">
        <text>N(omega),N(omega)-dimethyl-L-arginine + pyruvate = 5-(3,3-dimethylguanidino)-2-oxopentanoate + L-alanine</text>
        <dbReference type="Rhea" id="RHEA:77303"/>
        <dbReference type="ChEBI" id="CHEBI:15361"/>
        <dbReference type="ChEBI" id="CHEBI:57972"/>
        <dbReference type="ChEBI" id="CHEBI:58326"/>
        <dbReference type="ChEBI" id="CHEBI:197301"/>
    </reaction>
</comment>
<dbReference type="Gene3D" id="3.40.640.10">
    <property type="entry name" value="Type I PLP-dependent aspartate aminotransferase-like (Major domain)"/>
    <property type="match status" value="1"/>
</dbReference>
<keyword evidence="6" id="KW-0032">Aminotransferase</keyword>
<evidence type="ECO:0000256" key="27">
    <source>
        <dbReference type="ARBA" id="ARBA00043826"/>
    </source>
</evidence>
<gene>
    <name evidence="39" type="ORF">GEV33_011322</name>
</gene>
<reference evidence="39" key="2">
    <citation type="submission" date="2021-08" db="EMBL/GenBank/DDBJ databases">
        <authorList>
            <person name="Eriksson T."/>
        </authorList>
    </citation>
    <scope>NUCLEOTIDE SEQUENCE</scope>
    <source>
        <strain evidence="39">Stoneville</strain>
        <tissue evidence="39">Whole head</tissue>
    </source>
</reference>
<evidence type="ECO:0000256" key="4">
    <source>
        <dbReference type="ARBA" id="ARBA00011881"/>
    </source>
</evidence>
<evidence type="ECO:0000256" key="37">
    <source>
        <dbReference type="ARBA" id="ARBA00049480"/>
    </source>
</evidence>
<dbReference type="Gene3D" id="3.90.1150.10">
    <property type="entry name" value="Aspartate Aminotransferase, domain 1"/>
    <property type="match status" value="1"/>
</dbReference>
<dbReference type="GO" id="GO:0008453">
    <property type="term" value="F:alanine-glyoxylate transaminase activity"/>
    <property type="evidence" value="ECO:0007669"/>
    <property type="project" value="UniProtKB-EC"/>
</dbReference>
<sequence length="277" mass="30150">MGLTSNAAYKHAVPQAPDIHNVMNPDVYKGPWGGAHCRDSPVQTTRSCSCSSSDCQAKAKYIDQLKDIFKYSVKPGNLAAFFAESIQGMGGVVQFPKGYIKEAYKIVKENGGVFVSDEVQTGFGRTGEHFWGFEMHNIQPDIVTVAKGIGNGFPLAAVVTRSEIAQALTNSMHFNTFGGNPLACAVGIAVLDVIEEEKLQENSLEIGTYLLQQLEKLKSKYSIIGDVRGKGLMIGLELIKNDEFASPVENEKYFEVWEACRDLGLIIGRGGIHGNVI</sequence>
<keyword evidence="40" id="KW-1185">Reference proteome</keyword>
<comment type="catalytic activity">
    <reaction evidence="25">
        <text>N(omega),N('omega)-dimethyl-L-arginine + pyruvate = 5-(3,3'-dimethylguanidino)-2-oxopentanoate + L-alanine</text>
        <dbReference type="Rhea" id="RHEA:77307"/>
        <dbReference type="ChEBI" id="CHEBI:15361"/>
        <dbReference type="ChEBI" id="CHEBI:57972"/>
        <dbReference type="ChEBI" id="CHEBI:197308"/>
        <dbReference type="ChEBI" id="CHEBI:197310"/>
    </reaction>
</comment>
<evidence type="ECO:0000313" key="40">
    <source>
        <dbReference type="Proteomes" id="UP000719412"/>
    </source>
</evidence>
<evidence type="ECO:0000256" key="5">
    <source>
        <dbReference type="ARBA" id="ARBA00013049"/>
    </source>
</evidence>
<proteinExistence type="inferred from homology"/>
<name>A0A8J6HB08_TENMO</name>
<comment type="catalytic activity">
    <reaction evidence="36">
        <text>oxaloacetate + L-alanine = L-aspartate + pyruvate</text>
        <dbReference type="Rhea" id="RHEA:77347"/>
        <dbReference type="ChEBI" id="CHEBI:15361"/>
        <dbReference type="ChEBI" id="CHEBI:16452"/>
        <dbReference type="ChEBI" id="CHEBI:29991"/>
        <dbReference type="ChEBI" id="CHEBI:57972"/>
    </reaction>
</comment>
<dbReference type="InterPro" id="IPR005814">
    <property type="entry name" value="Aminotrans_3"/>
</dbReference>
<comment type="similarity">
    <text evidence="3">Belongs to the class-III pyridoxal-phosphate-dependent aminotransferase family.</text>
</comment>
<evidence type="ECO:0000256" key="18">
    <source>
        <dbReference type="ARBA" id="ARBA00043669"/>
    </source>
</evidence>
<evidence type="ECO:0000256" key="1">
    <source>
        <dbReference type="ARBA" id="ARBA00001933"/>
    </source>
</evidence>
<comment type="catalytic activity">
    <reaction evidence="33">
        <text>2-oxohexanoate + N(omega),N(omega)-dimethyl-L-arginine = L-2-aminohexanoate + 5-(3,3-dimethylguanidino)-2-oxopentanoate</text>
        <dbReference type="Rhea" id="RHEA:77363"/>
        <dbReference type="ChEBI" id="CHEBI:35177"/>
        <dbReference type="ChEBI" id="CHEBI:58326"/>
        <dbReference type="ChEBI" id="CHEBI:58455"/>
        <dbReference type="ChEBI" id="CHEBI:197301"/>
    </reaction>
</comment>